<gene>
    <name evidence="2" type="ORF">BDY21DRAFT_63974</name>
</gene>
<protein>
    <submittedName>
        <fullName evidence="2">Uncharacterized protein</fullName>
    </submittedName>
</protein>
<proteinExistence type="predicted"/>
<feature type="compositionally biased region" description="Low complexity" evidence="1">
    <location>
        <begin position="31"/>
        <end position="48"/>
    </location>
</feature>
<keyword evidence="3" id="KW-1185">Reference proteome</keyword>
<feature type="region of interest" description="Disordered" evidence="1">
    <location>
        <begin position="100"/>
        <end position="133"/>
    </location>
</feature>
<evidence type="ECO:0000256" key="1">
    <source>
        <dbReference type="SAM" id="MobiDB-lite"/>
    </source>
</evidence>
<dbReference type="Proteomes" id="UP000799766">
    <property type="component" value="Unassembled WGS sequence"/>
</dbReference>
<feature type="region of interest" description="Disordered" evidence="1">
    <location>
        <begin position="1"/>
        <end position="77"/>
    </location>
</feature>
<dbReference type="AlphaFoldDB" id="A0A6A6NWJ1"/>
<dbReference type="EMBL" id="MU001685">
    <property type="protein sequence ID" value="KAF2455928.1"/>
    <property type="molecule type" value="Genomic_DNA"/>
</dbReference>
<feature type="compositionally biased region" description="Low complexity" evidence="1">
    <location>
        <begin position="122"/>
        <end position="133"/>
    </location>
</feature>
<organism evidence="2 3">
    <name type="scientific">Lineolata rhizophorae</name>
    <dbReference type="NCBI Taxonomy" id="578093"/>
    <lineage>
        <taxon>Eukaryota</taxon>
        <taxon>Fungi</taxon>
        <taxon>Dikarya</taxon>
        <taxon>Ascomycota</taxon>
        <taxon>Pezizomycotina</taxon>
        <taxon>Dothideomycetes</taxon>
        <taxon>Dothideomycetes incertae sedis</taxon>
        <taxon>Lineolatales</taxon>
        <taxon>Lineolataceae</taxon>
        <taxon>Lineolata</taxon>
    </lineage>
</organism>
<name>A0A6A6NWJ1_9PEZI</name>
<feature type="compositionally biased region" description="Pro residues" evidence="1">
    <location>
        <begin position="21"/>
        <end position="30"/>
    </location>
</feature>
<sequence>MYPWIRPSGPPTAHSRESRPAPAPPAPPAAKPYAPTSLSFLSTSPSTSRADEPGGRYMTVGKKTKKKKRQQLGTQKVRYKTPALSASTLHHDVHRSACKHRTPASQRPPTIQALPHAGAARPSPTFSSLFPSSGPPLLTLPTAQKMKALGNSTGPLKNASSSRYVCMYTAGKGRICALRHERRGSESPAGTFTACRRVRERGTKKKEGSKN</sequence>
<reference evidence="2" key="1">
    <citation type="journal article" date="2020" name="Stud. Mycol.">
        <title>101 Dothideomycetes genomes: a test case for predicting lifestyles and emergence of pathogens.</title>
        <authorList>
            <person name="Haridas S."/>
            <person name="Albert R."/>
            <person name="Binder M."/>
            <person name="Bloem J."/>
            <person name="Labutti K."/>
            <person name="Salamov A."/>
            <person name="Andreopoulos B."/>
            <person name="Baker S."/>
            <person name="Barry K."/>
            <person name="Bills G."/>
            <person name="Bluhm B."/>
            <person name="Cannon C."/>
            <person name="Castanera R."/>
            <person name="Culley D."/>
            <person name="Daum C."/>
            <person name="Ezra D."/>
            <person name="Gonzalez J."/>
            <person name="Henrissat B."/>
            <person name="Kuo A."/>
            <person name="Liang C."/>
            <person name="Lipzen A."/>
            <person name="Lutzoni F."/>
            <person name="Magnuson J."/>
            <person name="Mondo S."/>
            <person name="Nolan M."/>
            <person name="Ohm R."/>
            <person name="Pangilinan J."/>
            <person name="Park H.-J."/>
            <person name="Ramirez L."/>
            <person name="Alfaro M."/>
            <person name="Sun H."/>
            <person name="Tritt A."/>
            <person name="Yoshinaga Y."/>
            <person name="Zwiers L.-H."/>
            <person name="Turgeon B."/>
            <person name="Goodwin S."/>
            <person name="Spatafora J."/>
            <person name="Crous P."/>
            <person name="Grigoriev I."/>
        </authorList>
    </citation>
    <scope>NUCLEOTIDE SEQUENCE</scope>
    <source>
        <strain evidence="2">ATCC 16933</strain>
    </source>
</reference>
<evidence type="ECO:0000313" key="3">
    <source>
        <dbReference type="Proteomes" id="UP000799766"/>
    </source>
</evidence>
<evidence type="ECO:0000313" key="2">
    <source>
        <dbReference type="EMBL" id="KAF2455928.1"/>
    </source>
</evidence>
<feature type="region of interest" description="Disordered" evidence="1">
    <location>
        <begin position="182"/>
        <end position="211"/>
    </location>
</feature>
<accession>A0A6A6NWJ1</accession>